<evidence type="ECO:0000313" key="5">
    <source>
        <dbReference type="Proteomes" id="UP000056750"/>
    </source>
</evidence>
<sequence>MRIIHCVSSLQVGGAEKCVKNLVTRQKDKGLDVSVLSFGNKDDAFQHSIETKNVDVINVNGNIILRLLKLLIVLIKYSSIHIHSPAVIKAFAPIFPILLFKNVIYTIHGEVEPPIGFLRGSHKIASIYLNKIFAVSEPIKTGIYKRYGWHPSNVEVIKNGVEVADAPLRVGRNNKLNLCTVSRLVSLKNIEQLIENYADKKVYDFSHLHIYGNGPELEKLTTLTERLAMSPFVTFHGAVLDEYIIYDDKDVLLINSTTEGLPMSLLEAMARGIPALSTNVGDIGAVIDSGENGYVYDRDDMNTWFTHLKHLNENRKALKEMGEKAFSFIINNYSIDSVSALYETYYS</sequence>
<keyword evidence="5" id="KW-1185">Reference proteome</keyword>
<dbReference type="Gene3D" id="3.40.50.2000">
    <property type="entry name" value="Glycogen Phosphorylase B"/>
    <property type="match status" value="2"/>
</dbReference>
<dbReference type="Pfam" id="PF00534">
    <property type="entry name" value="Glycos_transf_1"/>
    <property type="match status" value="1"/>
</dbReference>
<dbReference type="Pfam" id="PF13439">
    <property type="entry name" value="Glyco_transf_4"/>
    <property type="match status" value="1"/>
</dbReference>
<dbReference type="GO" id="GO:0016757">
    <property type="term" value="F:glycosyltransferase activity"/>
    <property type="evidence" value="ECO:0007669"/>
    <property type="project" value="UniProtKB-KW"/>
</dbReference>
<name>A0AAW7Z3T3_9ALTE</name>
<evidence type="ECO:0000259" key="2">
    <source>
        <dbReference type="Pfam" id="PF13439"/>
    </source>
</evidence>
<dbReference type="AlphaFoldDB" id="A0AAW7Z3T3"/>
<dbReference type="RefSeq" id="WP_057790498.1">
    <property type="nucleotide sequence ID" value="NZ_CAXIBE010000036.1"/>
</dbReference>
<keyword evidence="4" id="KW-0808">Transferase</keyword>
<dbReference type="EMBL" id="JAUOQI010000006">
    <property type="protein sequence ID" value="MDO6577828.1"/>
    <property type="molecule type" value="Genomic_DNA"/>
</dbReference>
<evidence type="ECO:0000313" key="4">
    <source>
        <dbReference type="EMBL" id="MDO6577828.1"/>
    </source>
</evidence>
<keyword evidence="4" id="KW-0328">Glycosyltransferase</keyword>
<reference evidence="4" key="2">
    <citation type="submission" date="2023-07" db="EMBL/GenBank/DDBJ databases">
        <title>Genome content predicts the carbon catabolic preferences of heterotrophic bacteria.</title>
        <authorList>
            <person name="Gralka M."/>
        </authorList>
    </citation>
    <scope>NUCLEOTIDE SEQUENCE</scope>
    <source>
        <strain evidence="4">F2M12</strain>
    </source>
</reference>
<dbReference type="InterPro" id="IPR028098">
    <property type="entry name" value="Glyco_trans_4-like_N"/>
</dbReference>
<protein>
    <submittedName>
        <fullName evidence="3">Glycosyl transferase family 1</fullName>
    </submittedName>
    <submittedName>
        <fullName evidence="4">Glycosyltransferase</fullName>
        <ecNumber evidence="4">2.4.-.-</ecNumber>
    </submittedName>
</protein>
<dbReference type="CDD" id="cd03811">
    <property type="entry name" value="GT4_GT28_WabH-like"/>
    <property type="match status" value="1"/>
</dbReference>
<dbReference type="InterPro" id="IPR050194">
    <property type="entry name" value="Glycosyltransferase_grp1"/>
</dbReference>
<evidence type="ECO:0000259" key="1">
    <source>
        <dbReference type="Pfam" id="PF00534"/>
    </source>
</evidence>
<accession>A0AAW7Z3T3</accession>
<dbReference type="PANTHER" id="PTHR45947">
    <property type="entry name" value="SULFOQUINOVOSYL TRANSFERASE SQD2"/>
    <property type="match status" value="1"/>
</dbReference>
<gene>
    <name evidence="3" type="ORF">AVL57_14910</name>
    <name evidence="4" type="ORF">Q4527_10520</name>
</gene>
<dbReference type="KEGG" id="asq:AVL57_14910"/>
<dbReference type="Proteomes" id="UP000056750">
    <property type="component" value="Chromosome"/>
</dbReference>
<dbReference type="Proteomes" id="UP001170717">
    <property type="component" value="Unassembled WGS sequence"/>
</dbReference>
<proteinExistence type="predicted"/>
<dbReference type="EC" id="2.4.-.-" evidence="4"/>
<organism evidence="4 6">
    <name type="scientific">Alteromonas stellipolaris</name>
    <dbReference type="NCBI Taxonomy" id="233316"/>
    <lineage>
        <taxon>Bacteria</taxon>
        <taxon>Pseudomonadati</taxon>
        <taxon>Pseudomonadota</taxon>
        <taxon>Gammaproteobacteria</taxon>
        <taxon>Alteromonadales</taxon>
        <taxon>Alteromonadaceae</taxon>
        <taxon>Alteromonas/Salinimonas group</taxon>
        <taxon>Alteromonas</taxon>
    </lineage>
</organism>
<dbReference type="PANTHER" id="PTHR45947:SF3">
    <property type="entry name" value="SULFOQUINOVOSYL TRANSFERASE SQD2"/>
    <property type="match status" value="1"/>
</dbReference>
<feature type="domain" description="Glycosyl transferase family 1" evidence="1">
    <location>
        <begin position="174"/>
        <end position="325"/>
    </location>
</feature>
<dbReference type="SUPFAM" id="SSF53756">
    <property type="entry name" value="UDP-Glycosyltransferase/glycogen phosphorylase"/>
    <property type="match status" value="1"/>
</dbReference>
<dbReference type="EMBL" id="CP013926">
    <property type="protein sequence ID" value="AMJ75138.1"/>
    <property type="molecule type" value="Genomic_DNA"/>
</dbReference>
<reference evidence="3 5" key="1">
    <citation type="submission" date="2015-12" db="EMBL/GenBank/DDBJ databases">
        <title>Intraspecies pangenome expansion in the marine bacterium Alteromonas.</title>
        <authorList>
            <person name="Lopez-Perez M."/>
            <person name="Rodriguez-Valera F."/>
        </authorList>
    </citation>
    <scope>NUCLEOTIDE SEQUENCE [LARGE SCALE GENOMIC DNA]</scope>
    <source>
        <strain evidence="3 5">LMG 21861</strain>
    </source>
</reference>
<dbReference type="InterPro" id="IPR001296">
    <property type="entry name" value="Glyco_trans_1"/>
</dbReference>
<evidence type="ECO:0000313" key="6">
    <source>
        <dbReference type="Proteomes" id="UP001170717"/>
    </source>
</evidence>
<evidence type="ECO:0000313" key="3">
    <source>
        <dbReference type="EMBL" id="AMJ75138.1"/>
    </source>
</evidence>
<feature type="domain" description="Glycosyltransferase subfamily 4-like N-terminal" evidence="2">
    <location>
        <begin position="12"/>
        <end position="163"/>
    </location>
</feature>